<reference evidence="1 2" key="1">
    <citation type="submission" date="2015-07" db="EMBL/GenBank/DDBJ databases">
        <title>Genome analysis of myxobacterium Chondromyces crocatus Cm c5 reveals a high potential for natural compound synthesis and the genetic basis for the loss of fruiting body formation.</title>
        <authorList>
            <person name="Zaburannyi N."/>
            <person name="Bunk B."/>
            <person name="Maier J."/>
            <person name="Overmann J."/>
            <person name="Mueller R."/>
        </authorList>
    </citation>
    <scope>NUCLEOTIDE SEQUENCE [LARGE SCALE GENOMIC DNA]</scope>
    <source>
        <strain evidence="1 2">Cm c5</strain>
    </source>
</reference>
<accession>A0A0K1ECF5</accession>
<dbReference type="AlphaFoldDB" id="A0A0K1ECF5"/>
<sequence>MKLLEQQADVLRETRARQRDVRLAEHLRTHHEDLVASLDGAELLRRVQIGVRRAAAHGITWDSTLAAYLVLMLRVAPNFDEHPIASEVLRADAIEPNLRVDALIASTDDEHWEEIAAQRSDHIWGSATGDLA</sequence>
<dbReference type="Proteomes" id="UP000067626">
    <property type="component" value="Chromosome"/>
</dbReference>
<dbReference type="STRING" id="52.CMC5_025130"/>
<name>A0A0K1ECF5_CHOCO</name>
<evidence type="ECO:0000313" key="2">
    <source>
        <dbReference type="Proteomes" id="UP000067626"/>
    </source>
</evidence>
<proteinExistence type="predicted"/>
<gene>
    <name evidence="1" type="ORF">CMC5_025130</name>
</gene>
<organism evidence="1 2">
    <name type="scientific">Chondromyces crocatus</name>
    <dbReference type="NCBI Taxonomy" id="52"/>
    <lineage>
        <taxon>Bacteria</taxon>
        <taxon>Pseudomonadati</taxon>
        <taxon>Myxococcota</taxon>
        <taxon>Polyangia</taxon>
        <taxon>Polyangiales</taxon>
        <taxon>Polyangiaceae</taxon>
        <taxon>Chondromyces</taxon>
    </lineage>
</organism>
<dbReference type="KEGG" id="ccro:CMC5_025130"/>
<dbReference type="OrthoDB" id="5512293at2"/>
<dbReference type="EMBL" id="CP012159">
    <property type="protein sequence ID" value="AKT38367.1"/>
    <property type="molecule type" value="Genomic_DNA"/>
</dbReference>
<evidence type="ECO:0000313" key="1">
    <source>
        <dbReference type="EMBL" id="AKT38367.1"/>
    </source>
</evidence>
<dbReference type="RefSeq" id="WP_050430598.1">
    <property type="nucleotide sequence ID" value="NZ_CP012159.1"/>
</dbReference>
<protein>
    <submittedName>
        <fullName evidence="1">Uncharacterized protein</fullName>
    </submittedName>
</protein>
<keyword evidence="2" id="KW-1185">Reference proteome</keyword>